<dbReference type="GO" id="GO:0016042">
    <property type="term" value="P:lipid catabolic process"/>
    <property type="evidence" value="ECO:0007669"/>
    <property type="project" value="TreeGrafter"/>
</dbReference>
<dbReference type="GO" id="GO:0017171">
    <property type="term" value="F:serine hydrolase activity"/>
    <property type="evidence" value="ECO:0007669"/>
    <property type="project" value="TreeGrafter"/>
</dbReference>
<dbReference type="Pfam" id="PF00151">
    <property type="entry name" value="Lipase"/>
    <property type="match status" value="1"/>
</dbReference>
<evidence type="ECO:0000313" key="7">
    <source>
        <dbReference type="RefSeq" id="XP_022292222.1"/>
    </source>
</evidence>
<dbReference type="PRINTS" id="PR00821">
    <property type="entry name" value="TAGLIPASE"/>
</dbReference>
<organism evidence="6 7">
    <name type="scientific">Crassostrea virginica</name>
    <name type="common">Eastern oyster</name>
    <dbReference type="NCBI Taxonomy" id="6565"/>
    <lineage>
        <taxon>Eukaryota</taxon>
        <taxon>Metazoa</taxon>
        <taxon>Spiralia</taxon>
        <taxon>Lophotrochozoa</taxon>
        <taxon>Mollusca</taxon>
        <taxon>Bivalvia</taxon>
        <taxon>Autobranchia</taxon>
        <taxon>Pteriomorphia</taxon>
        <taxon>Ostreida</taxon>
        <taxon>Ostreoidea</taxon>
        <taxon>Ostreidae</taxon>
        <taxon>Crassostrea</taxon>
    </lineage>
</organism>
<evidence type="ECO:0000313" key="6">
    <source>
        <dbReference type="Proteomes" id="UP000694844"/>
    </source>
</evidence>
<comment type="subcellular location">
    <subcellularLocation>
        <location evidence="1">Secreted</location>
    </subcellularLocation>
</comment>
<dbReference type="PANTHER" id="PTHR11610">
    <property type="entry name" value="LIPASE"/>
    <property type="match status" value="1"/>
</dbReference>
<dbReference type="SUPFAM" id="SSF53474">
    <property type="entry name" value="alpha/beta-Hydrolases"/>
    <property type="match status" value="1"/>
</dbReference>
<dbReference type="GeneID" id="111103329"/>
<comment type="similarity">
    <text evidence="2 4">Belongs to the AB hydrolase superfamily. Lipase family.</text>
</comment>
<protein>
    <submittedName>
        <fullName evidence="7">Pancreatic triacylglycerol lipase-like</fullName>
    </submittedName>
</protein>
<dbReference type="AlphaFoldDB" id="A0A8B8AKZ4"/>
<reference evidence="7" key="1">
    <citation type="submission" date="2025-08" db="UniProtKB">
        <authorList>
            <consortium name="RefSeq"/>
        </authorList>
    </citation>
    <scope>IDENTIFICATION</scope>
    <source>
        <tissue evidence="7">Whole sample</tissue>
    </source>
</reference>
<dbReference type="Proteomes" id="UP000694844">
    <property type="component" value="Chromosome 7"/>
</dbReference>
<dbReference type="RefSeq" id="XP_022292222.1">
    <property type="nucleotide sequence ID" value="XM_022436514.1"/>
</dbReference>
<dbReference type="GO" id="GO:0016298">
    <property type="term" value="F:lipase activity"/>
    <property type="evidence" value="ECO:0007669"/>
    <property type="project" value="InterPro"/>
</dbReference>
<evidence type="ECO:0000256" key="2">
    <source>
        <dbReference type="ARBA" id="ARBA00010701"/>
    </source>
</evidence>
<dbReference type="InterPro" id="IPR000734">
    <property type="entry name" value="TAG_lipase"/>
</dbReference>
<dbReference type="InterPro" id="IPR013818">
    <property type="entry name" value="Lipase"/>
</dbReference>
<dbReference type="GO" id="GO:0005615">
    <property type="term" value="C:extracellular space"/>
    <property type="evidence" value="ECO:0007669"/>
    <property type="project" value="TreeGrafter"/>
</dbReference>
<sequence>MGGKHSYHCYYQSMCGGAGKRDVTESLALNTHDNMVRASSLCFAILAVKMCMSKRFNKVPESPESMNIKTLWFEGVEDIIENDHLPDDFDKTQETDIVIHGYLVDTSLPEIRDLAFILKKKNHNVLLVDWGRGAAVNYRQSAANLQTVGAYVYRVLVKNKIPLNKVHIIGQGLGAHAAAEAGKLSKGKINRITGLDPASPLFETSPFALNKASAEFVDIVHTDARPFGYGMRKPCGHLDIYVNGGRRQPGCTYNPKKPVRIHSLKRASFGKACGHLKAIAYYVESARNKCKLRACECTYKKYLASKCSRDKCVFWGDDAKTETQGVFYGVTATAYPYCRTDGSE</sequence>
<proteinExistence type="inferred from homology"/>
<dbReference type="InterPro" id="IPR029058">
    <property type="entry name" value="AB_hydrolase_fold"/>
</dbReference>
<keyword evidence="6" id="KW-1185">Reference proteome</keyword>
<dbReference type="KEGG" id="cvn:111103329"/>
<evidence type="ECO:0000256" key="4">
    <source>
        <dbReference type="RuleBase" id="RU004262"/>
    </source>
</evidence>
<name>A0A8B8AKZ4_CRAVI</name>
<evidence type="ECO:0000259" key="5">
    <source>
        <dbReference type="Pfam" id="PF00151"/>
    </source>
</evidence>
<keyword evidence="3" id="KW-0964">Secreted</keyword>
<dbReference type="PANTHER" id="PTHR11610:SF173">
    <property type="entry name" value="LIPASE DOMAIN-CONTAINING PROTEIN-RELATED"/>
    <property type="match status" value="1"/>
</dbReference>
<evidence type="ECO:0000256" key="3">
    <source>
        <dbReference type="ARBA" id="ARBA00022525"/>
    </source>
</evidence>
<feature type="domain" description="Lipase" evidence="5">
    <location>
        <begin position="88"/>
        <end position="314"/>
    </location>
</feature>
<accession>A0A8B8AKZ4</accession>
<dbReference type="OrthoDB" id="6171872at2759"/>
<dbReference type="Gene3D" id="3.40.50.1820">
    <property type="entry name" value="alpha/beta hydrolase"/>
    <property type="match status" value="1"/>
</dbReference>
<evidence type="ECO:0000256" key="1">
    <source>
        <dbReference type="ARBA" id="ARBA00004613"/>
    </source>
</evidence>
<gene>
    <name evidence="7" type="primary">LOC111103329</name>
</gene>